<dbReference type="InterPro" id="IPR000713">
    <property type="entry name" value="Mur_ligase_N"/>
</dbReference>
<dbReference type="Pfam" id="PF08245">
    <property type="entry name" value="Mur_ligase_M"/>
    <property type="match status" value="1"/>
</dbReference>
<feature type="domain" description="Mur ligase central" evidence="14">
    <location>
        <begin position="112"/>
        <end position="295"/>
    </location>
</feature>
<evidence type="ECO:0000256" key="10">
    <source>
        <dbReference type="HAMAP-Rule" id="MF_02019"/>
    </source>
</evidence>
<comment type="similarity">
    <text evidence="10">Belongs to the MurCDEF family. MurF subfamily.</text>
</comment>
<evidence type="ECO:0000256" key="7">
    <source>
        <dbReference type="ARBA" id="ARBA00022984"/>
    </source>
</evidence>
<dbReference type="GO" id="GO:0008766">
    <property type="term" value="F:UDP-N-acetylmuramoylalanyl-D-glutamyl-2,6-diaminopimelate-D-alanyl-D-alanine ligase activity"/>
    <property type="evidence" value="ECO:0007669"/>
    <property type="project" value="RHEA"/>
</dbReference>
<comment type="subcellular location">
    <subcellularLocation>
        <location evidence="10 11">Cytoplasm</location>
    </subcellularLocation>
</comment>
<name>A0A521BLY9_9BACL</name>
<dbReference type="EMBL" id="FXTI01000002">
    <property type="protein sequence ID" value="SMO48105.1"/>
    <property type="molecule type" value="Genomic_DNA"/>
</dbReference>
<evidence type="ECO:0000256" key="3">
    <source>
        <dbReference type="ARBA" id="ARBA00022618"/>
    </source>
</evidence>
<keyword evidence="7 10" id="KW-0573">Peptidoglycan synthesis</keyword>
<dbReference type="GO" id="GO:0005737">
    <property type="term" value="C:cytoplasm"/>
    <property type="evidence" value="ECO:0007669"/>
    <property type="project" value="UniProtKB-SubCell"/>
</dbReference>
<dbReference type="InterPro" id="IPR005863">
    <property type="entry name" value="UDP-N-AcMur_synth"/>
</dbReference>
<dbReference type="GO" id="GO:0009252">
    <property type="term" value="P:peptidoglycan biosynthetic process"/>
    <property type="evidence" value="ECO:0007669"/>
    <property type="project" value="UniProtKB-UniRule"/>
</dbReference>
<keyword evidence="2 10" id="KW-0436">Ligase</keyword>
<dbReference type="SUPFAM" id="SSF53244">
    <property type="entry name" value="MurD-like peptide ligases, peptide-binding domain"/>
    <property type="match status" value="1"/>
</dbReference>
<comment type="pathway">
    <text evidence="10 11">Cell wall biogenesis; peptidoglycan biosynthesis.</text>
</comment>
<dbReference type="InterPro" id="IPR036565">
    <property type="entry name" value="Mur-like_cat_sf"/>
</dbReference>
<dbReference type="InterPro" id="IPR013221">
    <property type="entry name" value="Mur_ligase_cen"/>
</dbReference>
<evidence type="ECO:0000256" key="5">
    <source>
        <dbReference type="ARBA" id="ARBA00022840"/>
    </source>
</evidence>
<evidence type="ECO:0000256" key="2">
    <source>
        <dbReference type="ARBA" id="ARBA00022598"/>
    </source>
</evidence>
<dbReference type="GO" id="GO:0071555">
    <property type="term" value="P:cell wall organization"/>
    <property type="evidence" value="ECO:0007669"/>
    <property type="project" value="UniProtKB-KW"/>
</dbReference>
<dbReference type="HAMAP" id="MF_02019">
    <property type="entry name" value="MurF"/>
    <property type="match status" value="1"/>
</dbReference>
<keyword evidence="4 10" id="KW-0547">Nucleotide-binding</keyword>
<organism evidence="15 16">
    <name type="scientific">Melghirimyces algeriensis</name>
    <dbReference type="NCBI Taxonomy" id="910412"/>
    <lineage>
        <taxon>Bacteria</taxon>
        <taxon>Bacillati</taxon>
        <taxon>Bacillota</taxon>
        <taxon>Bacilli</taxon>
        <taxon>Bacillales</taxon>
        <taxon>Thermoactinomycetaceae</taxon>
        <taxon>Melghirimyces</taxon>
    </lineage>
</organism>
<gene>
    <name evidence="10" type="primary">murF</name>
    <name evidence="15" type="ORF">SAMN06264849_102196</name>
</gene>
<dbReference type="PANTHER" id="PTHR43024:SF1">
    <property type="entry name" value="UDP-N-ACETYLMURAMOYL-TRIPEPTIDE--D-ALANYL-D-ALANINE LIGASE"/>
    <property type="match status" value="1"/>
</dbReference>
<keyword evidence="1 10" id="KW-0963">Cytoplasm</keyword>
<dbReference type="UniPathway" id="UPA00219"/>
<dbReference type="SUPFAM" id="SSF63418">
    <property type="entry name" value="MurE/MurF N-terminal domain"/>
    <property type="match status" value="1"/>
</dbReference>
<evidence type="ECO:0000259" key="13">
    <source>
        <dbReference type="Pfam" id="PF02875"/>
    </source>
</evidence>
<dbReference type="OrthoDB" id="9801978at2"/>
<dbReference type="InterPro" id="IPR036615">
    <property type="entry name" value="Mur_ligase_C_dom_sf"/>
</dbReference>
<dbReference type="InterPro" id="IPR004101">
    <property type="entry name" value="Mur_ligase_C"/>
</dbReference>
<evidence type="ECO:0000256" key="6">
    <source>
        <dbReference type="ARBA" id="ARBA00022960"/>
    </source>
</evidence>
<dbReference type="RefSeq" id="WP_142504501.1">
    <property type="nucleotide sequence ID" value="NZ_FXTI01000002.1"/>
</dbReference>
<evidence type="ECO:0000256" key="1">
    <source>
        <dbReference type="ARBA" id="ARBA00022490"/>
    </source>
</evidence>
<proteinExistence type="inferred from homology"/>
<feature type="domain" description="Mur ligase N-terminal catalytic" evidence="12">
    <location>
        <begin position="27"/>
        <end position="102"/>
    </location>
</feature>
<keyword evidence="9 10" id="KW-0961">Cell wall biogenesis/degradation</keyword>
<sequence length="463" mass="50431">MQKTLREIRDGVGGKLVGGVIDNHLLVHGVSTDSRTLKENQLYIPLTGTRFNGHDFLSDAVKRGAVAALWAKDVPVPKNRPVPLIVVEDTLKALQDLAAAYRQELGVKVVGVTGSNGKTTTKDLIGAVLGVRYRVHQTSGNLNNHIGLPLTLLSMPEDTEVAVVEMGMNHKGEIARLSQIAAPDFAVITNIGDAHLEFLGSREAIADAKLEIREGLSPDGILVMNGDEPLLRNRLTEEKRKVLKVGFESINDDRALGLQMDGLRGISFTSSATDTRFELDMMGRHNAVNALLAIHIGRLLGLTEAEIQKGLKQVQSSDMRLENLVAANGMTVINDAYNSSPSAVRATIDLITSLKDFQEKWVLLGDILELGENEEALHREVGHYAAEKGVSRLFTLGDRARWIGEGAQTADPRLPVVHFKTVEEASERLMQDGGDFAVLLVKASRGARLERVVYLLTEGANRN</sequence>
<dbReference type="Proteomes" id="UP000315636">
    <property type="component" value="Unassembled WGS sequence"/>
</dbReference>
<evidence type="ECO:0000259" key="14">
    <source>
        <dbReference type="Pfam" id="PF08245"/>
    </source>
</evidence>
<dbReference type="InterPro" id="IPR035911">
    <property type="entry name" value="MurE/MurF_N"/>
</dbReference>
<accession>A0A521BLY9</accession>
<evidence type="ECO:0000256" key="4">
    <source>
        <dbReference type="ARBA" id="ARBA00022741"/>
    </source>
</evidence>
<evidence type="ECO:0000313" key="15">
    <source>
        <dbReference type="EMBL" id="SMO48105.1"/>
    </source>
</evidence>
<evidence type="ECO:0000256" key="11">
    <source>
        <dbReference type="RuleBase" id="RU004136"/>
    </source>
</evidence>
<dbReference type="EC" id="6.3.2.10" evidence="10 11"/>
<evidence type="ECO:0000256" key="9">
    <source>
        <dbReference type="ARBA" id="ARBA00023316"/>
    </source>
</evidence>
<dbReference type="InterPro" id="IPR051046">
    <property type="entry name" value="MurCDEF_CellWall_CoF430Synth"/>
</dbReference>
<dbReference type="GO" id="GO:0051301">
    <property type="term" value="P:cell division"/>
    <property type="evidence" value="ECO:0007669"/>
    <property type="project" value="UniProtKB-KW"/>
</dbReference>
<dbReference type="Gene3D" id="3.40.1190.10">
    <property type="entry name" value="Mur-like, catalytic domain"/>
    <property type="match status" value="1"/>
</dbReference>
<dbReference type="GO" id="GO:0008360">
    <property type="term" value="P:regulation of cell shape"/>
    <property type="evidence" value="ECO:0007669"/>
    <property type="project" value="UniProtKB-KW"/>
</dbReference>
<dbReference type="PANTHER" id="PTHR43024">
    <property type="entry name" value="UDP-N-ACETYLMURAMOYL-TRIPEPTIDE--D-ALANYL-D-ALANINE LIGASE"/>
    <property type="match status" value="1"/>
</dbReference>
<dbReference type="Gene3D" id="3.90.190.20">
    <property type="entry name" value="Mur ligase, C-terminal domain"/>
    <property type="match status" value="1"/>
</dbReference>
<dbReference type="GO" id="GO:0047480">
    <property type="term" value="F:UDP-N-acetylmuramoyl-tripeptide-D-alanyl-D-alanine ligase activity"/>
    <property type="evidence" value="ECO:0007669"/>
    <property type="project" value="UniProtKB-UniRule"/>
</dbReference>
<keyword evidence="6 10" id="KW-0133">Cell shape</keyword>
<keyword evidence="5 10" id="KW-0067">ATP-binding</keyword>
<feature type="binding site" evidence="10">
    <location>
        <begin position="114"/>
        <end position="120"/>
    </location>
    <ligand>
        <name>ATP</name>
        <dbReference type="ChEBI" id="CHEBI:30616"/>
    </ligand>
</feature>
<feature type="domain" description="Mur ligase C-terminal" evidence="13">
    <location>
        <begin position="320"/>
        <end position="445"/>
    </location>
</feature>
<protein>
    <recommendedName>
        <fullName evidence="10 11">UDP-N-acetylmuramoyl-tripeptide--D-alanyl-D-alanine ligase</fullName>
        <ecNumber evidence="10 11">6.3.2.10</ecNumber>
    </recommendedName>
    <alternativeName>
        <fullName evidence="10">D-alanyl-D-alanine-adding enzyme</fullName>
    </alternativeName>
</protein>
<dbReference type="NCBIfam" id="TIGR01143">
    <property type="entry name" value="murF"/>
    <property type="match status" value="1"/>
</dbReference>
<dbReference type="SUPFAM" id="SSF53623">
    <property type="entry name" value="MurD-like peptide ligases, catalytic domain"/>
    <property type="match status" value="1"/>
</dbReference>
<dbReference type="GO" id="GO:0005524">
    <property type="term" value="F:ATP binding"/>
    <property type="evidence" value="ECO:0007669"/>
    <property type="project" value="UniProtKB-UniRule"/>
</dbReference>
<dbReference type="Pfam" id="PF02875">
    <property type="entry name" value="Mur_ligase_C"/>
    <property type="match status" value="1"/>
</dbReference>
<keyword evidence="3 10" id="KW-0132">Cell division</keyword>
<evidence type="ECO:0000313" key="16">
    <source>
        <dbReference type="Proteomes" id="UP000315636"/>
    </source>
</evidence>
<keyword evidence="16" id="KW-1185">Reference proteome</keyword>
<evidence type="ECO:0000259" key="12">
    <source>
        <dbReference type="Pfam" id="PF01225"/>
    </source>
</evidence>
<comment type="catalytic activity">
    <reaction evidence="10 11">
        <text>D-alanyl-D-alanine + UDP-N-acetyl-alpha-D-muramoyl-L-alanyl-gamma-D-glutamyl-meso-2,6-diaminopimelate + ATP = UDP-N-acetyl-alpha-D-muramoyl-L-alanyl-gamma-D-glutamyl-meso-2,6-diaminopimeloyl-D-alanyl-D-alanine + ADP + phosphate + H(+)</text>
        <dbReference type="Rhea" id="RHEA:28374"/>
        <dbReference type="ChEBI" id="CHEBI:15378"/>
        <dbReference type="ChEBI" id="CHEBI:30616"/>
        <dbReference type="ChEBI" id="CHEBI:43474"/>
        <dbReference type="ChEBI" id="CHEBI:57822"/>
        <dbReference type="ChEBI" id="CHEBI:61386"/>
        <dbReference type="ChEBI" id="CHEBI:83905"/>
        <dbReference type="ChEBI" id="CHEBI:456216"/>
        <dbReference type="EC" id="6.3.2.10"/>
    </reaction>
</comment>
<dbReference type="AlphaFoldDB" id="A0A521BLY9"/>
<comment type="function">
    <text evidence="10 11">Involved in cell wall formation. Catalyzes the final step in the synthesis of UDP-N-acetylmuramoyl-pentapeptide, the precursor of murein.</text>
</comment>
<evidence type="ECO:0000256" key="8">
    <source>
        <dbReference type="ARBA" id="ARBA00023306"/>
    </source>
</evidence>
<dbReference type="Pfam" id="PF01225">
    <property type="entry name" value="Mur_ligase"/>
    <property type="match status" value="1"/>
</dbReference>
<dbReference type="Gene3D" id="3.40.1390.10">
    <property type="entry name" value="MurE/MurF, N-terminal domain"/>
    <property type="match status" value="1"/>
</dbReference>
<reference evidence="15 16" key="1">
    <citation type="submission" date="2017-05" db="EMBL/GenBank/DDBJ databases">
        <authorList>
            <person name="Varghese N."/>
            <person name="Submissions S."/>
        </authorList>
    </citation>
    <scope>NUCLEOTIDE SEQUENCE [LARGE SCALE GENOMIC DNA]</scope>
    <source>
        <strain evidence="15 16">DSM 45474</strain>
    </source>
</reference>
<keyword evidence="8 10" id="KW-0131">Cell cycle</keyword>